<comment type="similarity">
    <text evidence="2">Belongs to the flavoprotein pyridine nucleotide cytochrome reductase family.</text>
</comment>
<dbReference type="SUPFAM" id="SSF52343">
    <property type="entry name" value="Ferredoxin reductase-like, C-terminal NADP-linked domain"/>
    <property type="match status" value="1"/>
</dbReference>
<evidence type="ECO:0000256" key="6">
    <source>
        <dbReference type="PIRSR" id="PIRSR601834-1"/>
    </source>
</evidence>
<proteinExistence type="inferred from homology"/>
<feature type="binding site" evidence="6">
    <location>
        <position position="21"/>
    </location>
    <ligand>
        <name>FAD</name>
        <dbReference type="ChEBI" id="CHEBI:57692"/>
    </ligand>
</feature>
<dbReference type="Pfam" id="PF00175">
    <property type="entry name" value="NAD_binding_1"/>
    <property type="match status" value="1"/>
</dbReference>
<organism evidence="8 9">
    <name type="scientific">Dufourea novaeangliae</name>
    <name type="common">Sweat bee</name>
    <dbReference type="NCBI Taxonomy" id="178035"/>
    <lineage>
        <taxon>Eukaryota</taxon>
        <taxon>Metazoa</taxon>
        <taxon>Ecdysozoa</taxon>
        <taxon>Arthropoda</taxon>
        <taxon>Hexapoda</taxon>
        <taxon>Insecta</taxon>
        <taxon>Pterygota</taxon>
        <taxon>Neoptera</taxon>
        <taxon>Endopterygota</taxon>
        <taxon>Hymenoptera</taxon>
        <taxon>Apocrita</taxon>
        <taxon>Aculeata</taxon>
        <taxon>Apoidea</taxon>
        <taxon>Anthophila</taxon>
        <taxon>Halictidae</taxon>
        <taxon>Rophitinae</taxon>
        <taxon>Dufourea</taxon>
    </lineage>
</organism>
<dbReference type="GO" id="GO:0016491">
    <property type="term" value="F:oxidoreductase activity"/>
    <property type="evidence" value="ECO:0007669"/>
    <property type="project" value="UniProtKB-KW"/>
</dbReference>
<reference evidence="8 9" key="1">
    <citation type="submission" date="2015-07" db="EMBL/GenBank/DDBJ databases">
        <title>The genome of Dufourea novaeangliae.</title>
        <authorList>
            <person name="Pan H."/>
            <person name="Kapheim K."/>
        </authorList>
    </citation>
    <scope>NUCLEOTIDE SEQUENCE [LARGE SCALE GENOMIC DNA]</scope>
    <source>
        <strain evidence="8">0120121106</strain>
        <tissue evidence="8">Whole body</tissue>
    </source>
</reference>
<evidence type="ECO:0000256" key="5">
    <source>
        <dbReference type="ARBA" id="ARBA00023002"/>
    </source>
</evidence>
<dbReference type="InterPro" id="IPR039261">
    <property type="entry name" value="FNR_nucleotide-bd"/>
</dbReference>
<dbReference type="InterPro" id="IPR001834">
    <property type="entry name" value="CBR-like"/>
</dbReference>
<dbReference type="STRING" id="178035.A0A154PEQ9"/>
<accession>A0A154PEQ9</accession>
<feature type="binding site" evidence="6">
    <location>
        <position position="35"/>
    </location>
    <ligand>
        <name>FAD</name>
        <dbReference type="ChEBI" id="CHEBI:57692"/>
    </ligand>
</feature>
<keyword evidence="5" id="KW-0560">Oxidoreductase</keyword>
<dbReference type="Gene3D" id="2.40.30.10">
    <property type="entry name" value="Translation factors"/>
    <property type="match status" value="1"/>
</dbReference>
<evidence type="ECO:0000313" key="9">
    <source>
        <dbReference type="Proteomes" id="UP000076502"/>
    </source>
</evidence>
<dbReference type="PANTHER" id="PTHR19370">
    <property type="entry name" value="NADH-CYTOCHROME B5 REDUCTASE"/>
    <property type="match status" value="1"/>
</dbReference>
<dbReference type="SUPFAM" id="SSF63380">
    <property type="entry name" value="Riboflavin synthase domain-like"/>
    <property type="match status" value="1"/>
</dbReference>
<dbReference type="PROSITE" id="PS51384">
    <property type="entry name" value="FAD_FR"/>
    <property type="match status" value="1"/>
</dbReference>
<dbReference type="InterPro" id="IPR017938">
    <property type="entry name" value="Riboflavin_synthase-like_b-brl"/>
</dbReference>
<keyword evidence="3 6" id="KW-0285">Flavoprotein</keyword>
<feature type="binding site" evidence="6">
    <location>
        <position position="45"/>
    </location>
    <ligand>
        <name>FAD</name>
        <dbReference type="ChEBI" id="CHEBI:57692"/>
    </ligand>
</feature>
<sequence>MTLLIEPGQHVMLHLYDATKPFTPFYYTDDTIQFLIRLYHTGKFSTYLRNAKIGERIRVRGPYGNFKYKHNSFQNIIMFSMGSGITAMYPISKSIIDNELEETRIHFIGCFLNILQIPLKKELQILSDYWNFKCALYISELQNEVHDLHGINIKPGRLNKESVHQILEGNMNNTTLILICGSNEFNKSVEQWAREMNYKHINVFE</sequence>
<dbReference type="EMBL" id="KQ434889">
    <property type="protein sequence ID" value="KZC10307.1"/>
    <property type="molecule type" value="Genomic_DNA"/>
</dbReference>
<evidence type="ECO:0000256" key="1">
    <source>
        <dbReference type="ARBA" id="ARBA00001974"/>
    </source>
</evidence>
<dbReference type="InterPro" id="IPR001433">
    <property type="entry name" value="OxRdtase_FAD/NAD-bd"/>
</dbReference>
<name>A0A154PEQ9_DUFNO</name>
<dbReference type="Gene3D" id="3.40.50.80">
    <property type="entry name" value="Nucleotide-binding domain of ferredoxin-NADP reductase (FNR) module"/>
    <property type="match status" value="1"/>
</dbReference>
<dbReference type="Proteomes" id="UP000076502">
    <property type="component" value="Unassembled WGS sequence"/>
</dbReference>
<keyword evidence="9" id="KW-1185">Reference proteome</keyword>
<gene>
    <name evidence="8" type="ORF">WN55_01423</name>
</gene>
<evidence type="ECO:0000256" key="2">
    <source>
        <dbReference type="ARBA" id="ARBA00006105"/>
    </source>
</evidence>
<dbReference type="InterPro" id="IPR008333">
    <property type="entry name" value="Cbr1-like_FAD-bd_dom"/>
</dbReference>
<evidence type="ECO:0000256" key="3">
    <source>
        <dbReference type="ARBA" id="ARBA00022630"/>
    </source>
</evidence>
<protein>
    <submittedName>
        <fullName evidence="8">NADH-cytochrome b5 reductase-like</fullName>
    </submittedName>
</protein>
<dbReference type="Pfam" id="PF00970">
    <property type="entry name" value="FAD_binding_6"/>
    <property type="match status" value="1"/>
</dbReference>
<evidence type="ECO:0000259" key="7">
    <source>
        <dbReference type="PROSITE" id="PS51384"/>
    </source>
</evidence>
<dbReference type="InterPro" id="IPR017927">
    <property type="entry name" value="FAD-bd_FR_type"/>
</dbReference>
<dbReference type="PANTHER" id="PTHR19370:SF184">
    <property type="entry name" value="NADH-CYTOCHROME B5 REDUCTASE-LIKE"/>
    <property type="match status" value="1"/>
</dbReference>
<keyword evidence="4 6" id="KW-0274">FAD</keyword>
<dbReference type="CDD" id="cd06183">
    <property type="entry name" value="cyt_b5_reduct_like"/>
    <property type="match status" value="1"/>
</dbReference>
<dbReference type="OrthoDB" id="432685at2759"/>
<evidence type="ECO:0000313" key="8">
    <source>
        <dbReference type="EMBL" id="KZC10307.1"/>
    </source>
</evidence>
<comment type="cofactor">
    <cofactor evidence="1 6">
        <name>FAD</name>
        <dbReference type="ChEBI" id="CHEBI:57692"/>
    </cofactor>
</comment>
<feature type="binding site" evidence="6">
    <location>
        <position position="43"/>
    </location>
    <ligand>
        <name>FAD</name>
        <dbReference type="ChEBI" id="CHEBI:57692"/>
    </ligand>
</feature>
<feature type="domain" description="FAD-binding FR-type" evidence="7">
    <location>
        <begin position="1"/>
        <end position="69"/>
    </location>
</feature>
<dbReference type="AlphaFoldDB" id="A0A154PEQ9"/>
<feature type="binding site" evidence="6">
    <location>
        <position position="86"/>
    </location>
    <ligand>
        <name>FAD</name>
        <dbReference type="ChEBI" id="CHEBI:57692"/>
    </ligand>
</feature>
<evidence type="ECO:0000256" key="4">
    <source>
        <dbReference type="ARBA" id="ARBA00022827"/>
    </source>
</evidence>